<dbReference type="PANTHER" id="PTHR31057:SF0">
    <property type="entry name" value="E3 UFM1-PROTEIN LIGASE 1"/>
    <property type="match status" value="1"/>
</dbReference>
<sequence length="733" mass="79240">MTPMHGEDADALTAEDVVALVSKMRELDILDFGSLIVSDAKRGVVTRDRLREDARAELLRRGGRATTTAIAMALEVDVGDCERELKALARDKELGARFLEGELMTEDYFSTVVHEIVETLRTSGVTSIRDCARKFSLSSELVSRVLRERVGASIEAKLEGSLVYTPAYVDRLAERIQDALGECTAPTSKEAVLSLALGDNDGLVDSGAQLAAKLLSDVIKSKKAQGTMNAGFWYPEVHLIAQRKKLREAYERHGIVTVAMGAALGIDAEETKSIITVIDGGYVDFGSYFVAKRVLEQLEISIREALAEDGYCRIADALPDGLGSEVLAHTSVLKSSASVGDYVVTNHLVKKCIENAKRVGQSTAENVLRENGADLDALKGMLVSTRASASTEEKIYAKGPKKGKKDSKGHRARDDALAGDQGLPLKSNAQGNKLSTSLHVLKDSDITGSMRRVVPEADDELVRELTKMFRTFASAEFNERVSFAIENFGDKLKMSRELAAKRFLELYPTAALISKGTEEVLANDVHAVKYTCRQYALPCADAFLRSQMEKAVDDCDVTAPLTDKWRSGIVESFPNYPADGKPLGRALLESIKSGKSPVDVVERVATLAEAFGIRLPSMNRAAARSILQAHKKGLEDQLSAERDVAKALLIAVPYLVAVTRGKVVAITGRSLVPALEACGESLETARRNVVRNAIARVVEELSGSSPASPTVDIDALKDAVFSSADADASQNNH</sequence>
<organism evidence="4">
    <name type="scientific">Ostreococcus tauri</name>
    <name type="common">Marine green alga</name>
    <dbReference type="NCBI Taxonomy" id="70448"/>
    <lineage>
        <taxon>Eukaryota</taxon>
        <taxon>Viridiplantae</taxon>
        <taxon>Chlorophyta</taxon>
        <taxon>Mamiellophyceae</taxon>
        <taxon>Mamiellales</taxon>
        <taxon>Bathycoccaceae</taxon>
        <taxon>Ostreococcus</taxon>
    </lineage>
</organism>
<dbReference type="GO" id="GO:0005789">
    <property type="term" value="C:endoplasmic reticulum membrane"/>
    <property type="evidence" value="ECO:0007669"/>
    <property type="project" value="TreeGrafter"/>
</dbReference>
<gene>
    <name evidence="4" type="ORF">BE221DRAFT_1238</name>
</gene>
<evidence type="ECO:0000259" key="2">
    <source>
        <dbReference type="Pfam" id="PF09743"/>
    </source>
</evidence>
<dbReference type="InterPro" id="IPR018611">
    <property type="entry name" value="Ufl1"/>
</dbReference>
<protein>
    <recommendedName>
        <fullName evidence="5">E3 UFM1-protein ligase 1</fullName>
    </recommendedName>
</protein>
<dbReference type="PANTHER" id="PTHR31057">
    <property type="entry name" value="E3 UFM1-PROTEIN LIGASE 1"/>
    <property type="match status" value="1"/>
</dbReference>
<dbReference type="InterPro" id="IPR056579">
    <property type="entry name" value="Ufl1_N"/>
</dbReference>
<evidence type="ECO:0000313" key="4">
    <source>
        <dbReference type="EMBL" id="OUS42667.1"/>
    </source>
</evidence>
<accession>A0A1Y5I1U7</accession>
<feature type="compositionally biased region" description="Basic residues" evidence="1">
    <location>
        <begin position="399"/>
        <end position="411"/>
    </location>
</feature>
<dbReference type="GO" id="GO:0061666">
    <property type="term" value="F:UFM1 ligase activity"/>
    <property type="evidence" value="ECO:0007669"/>
    <property type="project" value="InterPro"/>
</dbReference>
<proteinExistence type="predicted"/>
<dbReference type="Pfam" id="PF09743">
    <property type="entry name" value="E3_UFM1_ligase"/>
    <property type="match status" value="1"/>
</dbReference>
<feature type="domain" description="E3 UFM1-protein ligase-like C-terminal" evidence="3">
    <location>
        <begin position="624"/>
        <end position="706"/>
    </location>
</feature>
<dbReference type="AlphaFoldDB" id="A0A1Y5I1U7"/>
<name>A0A1Y5I1U7_OSTTA</name>
<feature type="domain" description="E3 UFM1-protein ligase 1-like N-terminal" evidence="2">
    <location>
        <begin position="11"/>
        <end position="269"/>
    </location>
</feature>
<reference evidence="4" key="1">
    <citation type="submission" date="2017-04" db="EMBL/GenBank/DDBJ databases">
        <title>Population genomics of picophytoplankton unveils novel chromosome hypervariability.</title>
        <authorList>
            <consortium name="DOE Joint Genome Institute"/>
            <person name="Blanc-Mathieu R."/>
            <person name="Krasovec M."/>
            <person name="Hebrard M."/>
            <person name="Yau S."/>
            <person name="Desgranges E."/>
            <person name="Martin J."/>
            <person name="Schackwitz W."/>
            <person name="Kuo A."/>
            <person name="Salin G."/>
            <person name="Donnadieu C."/>
            <person name="Desdevises Y."/>
            <person name="Sanchez-Ferandin S."/>
            <person name="Moreau H."/>
            <person name="Rivals E."/>
            <person name="Grigoriev I.V."/>
            <person name="Grimsley N."/>
            <person name="Eyre-Walker A."/>
            <person name="Piganeau G."/>
        </authorList>
    </citation>
    <scope>NUCLEOTIDE SEQUENCE [LARGE SCALE GENOMIC DNA]</scope>
    <source>
        <strain evidence="4">RCC 1115</strain>
    </source>
</reference>
<dbReference type="GO" id="GO:0032434">
    <property type="term" value="P:regulation of proteasomal ubiquitin-dependent protein catabolic process"/>
    <property type="evidence" value="ECO:0007669"/>
    <property type="project" value="TreeGrafter"/>
</dbReference>
<dbReference type="eggNOG" id="KOG2235">
    <property type="taxonomic scope" value="Eukaryota"/>
</dbReference>
<dbReference type="GO" id="GO:0034976">
    <property type="term" value="P:response to endoplasmic reticulum stress"/>
    <property type="evidence" value="ECO:0007669"/>
    <property type="project" value="TreeGrafter"/>
</dbReference>
<feature type="region of interest" description="Disordered" evidence="1">
    <location>
        <begin position="393"/>
        <end position="430"/>
    </location>
</feature>
<evidence type="ECO:0000256" key="1">
    <source>
        <dbReference type="SAM" id="MobiDB-lite"/>
    </source>
</evidence>
<evidence type="ECO:0000259" key="3">
    <source>
        <dbReference type="Pfam" id="PF25041"/>
    </source>
</evidence>
<dbReference type="InterPro" id="IPR056761">
    <property type="entry name" value="Ufl1-like_C"/>
</dbReference>
<dbReference type="GO" id="GO:1990592">
    <property type="term" value="P:protein K69-linked ufmylation"/>
    <property type="evidence" value="ECO:0007669"/>
    <property type="project" value="TreeGrafter"/>
</dbReference>
<dbReference type="Pfam" id="PF25041">
    <property type="entry name" value="UFL1_C"/>
    <property type="match status" value="1"/>
</dbReference>
<dbReference type="EMBL" id="KZ155838">
    <property type="protein sequence ID" value="OUS42667.1"/>
    <property type="molecule type" value="Genomic_DNA"/>
</dbReference>
<evidence type="ECO:0008006" key="5">
    <source>
        <dbReference type="Google" id="ProtNLM"/>
    </source>
</evidence>
<dbReference type="Proteomes" id="UP000195557">
    <property type="component" value="Unassembled WGS sequence"/>
</dbReference>